<name>A0A8T0E8J7_ARGBR</name>
<reference evidence="10" key="2">
    <citation type="submission" date="2020-06" db="EMBL/GenBank/DDBJ databases">
        <authorList>
            <person name="Sheffer M."/>
        </authorList>
    </citation>
    <scope>NUCLEOTIDE SEQUENCE</scope>
</reference>
<dbReference type="GO" id="GO:0005765">
    <property type="term" value="C:lysosomal membrane"/>
    <property type="evidence" value="ECO:0007669"/>
    <property type="project" value="UniProtKB-SubCell"/>
</dbReference>
<dbReference type="PANTHER" id="PTHR23292">
    <property type="entry name" value="LIPOPOLYSACCHARIDE-INDUCED TUMOR NECROSIS FACTOR-ALPHA FACTOR"/>
    <property type="match status" value="1"/>
</dbReference>
<feature type="transmembrane region" description="Helical" evidence="8">
    <location>
        <begin position="75"/>
        <end position="99"/>
    </location>
</feature>
<gene>
    <name evidence="10" type="ORF">HNY73_020578</name>
</gene>
<dbReference type="PANTHER" id="PTHR23292:SF6">
    <property type="entry name" value="FI16602P1-RELATED"/>
    <property type="match status" value="1"/>
</dbReference>
<keyword evidence="6" id="KW-0862">Zinc</keyword>
<keyword evidence="8" id="KW-1133">Transmembrane helix</keyword>
<keyword evidence="5" id="KW-0479">Metal-binding</keyword>
<accession>A0A8T0E8J7</accession>
<keyword evidence="7 8" id="KW-0472">Membrane</keyword>
<dbReference type="InterPro" id="IPR006629">
    <property type="entry name" value="LITAF"/>
</dbReference>
<reference evidence="10" key="1">
    <citation type="journal article" date="2020" name="bioRxiv">
        <title>Chromosome-level reference genome of the European wasp spider Argiope bruennichi: a resource for studies on range expansion and evolutionary adaptation.</title>
        <authorList>
            <person name="Sheffer M.M."/>
            <person name="Hoppe A."/>
            <person name="Krehenwinkel H."/>
            <person name="Uhl G."/>
            <person name="Kuss A.W."/>
            <person name="Jensen L."/>
            <person name="Jensen C."/>
            <person name="Gillespie R.G."/>
            <person name="Hoff K.J."/>
            <person name="Prost S."/>
        </authorList>
    </citation>
    <scope>NUCLEOTIDE SEQUENCE</scope>
</reference>
<dbReference type="GO" id="GO:0031902">
    <property type="term" value="C:late endosome membrane"/>
    <property type="evidence" value="ECO:0007669"/>
    <property type="project" value="UniProtKB-SubCell"/>
</dbReference>
<dbReference type="GO" id="GO:0008270">
    <property type="term" value="F:zinc ion binding"/>
    <property type="evidence" value="ECO:0007669"/>
    <property type="project" value="TreeGrafter"/>
</dbReference>
<dbReference type="SMART" id="SM00714">
    <property type="entry name" value="LITAF"/>
    <property type="match status" value="1"/>
</dbReference>
<organism evidence="10 11">
    <name type="scientific">Argiope bruennichi</name>
    <name type="common">Wasp spider</name>
    <name type="synonym">Aranea bruennichi</name>
    <dbReference type="NCBI Taxonomy" id="94029"/>
    <lineage>
        <taxon>Eukaryota</taxon>
        <taxon>Metazoa</taxon>
        <taxon>Ecdysozoa</taxon>
        <taxon>Arthropoda</taxon>
        <taxon>Chelicerata</taxon>
        <taxon>Arachnida</taxon>
        <taxon>Araneae</taxon>
        <taxon>Araneomorphae</taxon>
        <taxon>Entelegynae</taxon>
        <taxon>Araneoidea</taxon>
        <taxon>Araneidae</taxon>
        <taxon>Argiope</taxon>
    </lineage>
</organism>
<sequence length="119" mass="13450">MAPQRQRSVPKKVGTPYRFKEAPVFHHLKPTMATVRPVTVVQHPLFGPDPVVTICTSCGKEVTTETSRHTSACSYITCILSIFVCFPCFWVPLVCPWFLDTIHTCPNCKDTMGIYSRFN</sequence>
<comment type="subcellular location">
    <subcellularLocation>
        <location evidence="2">Endosome membrane</location>
        <topology evidence="2">Peripheral membrane protein</topology>
    </subcellularLocation>
    <subcellularLocation>
        <location evidence="1">Late endosome membrane</location>
    </subcellularLocation>
    <subcellularLocation>
        <location evidence="3">Lysosome membrane</location>
        <topology evidence="3">Peripheral membrane protein</topology>
        <orientation evidence="3">Cytoplasmic side</orientation>
    </subcellularLocation>
</comment>
<dbReference type="InterPro" id="IPR037519">
    <property type="entry name" value="LITAF_fam"/>
</dbReference>
<evidence type="ECO:0000256" key="3">
    <source>
        <dbReference type="ARBA" id="ARBA00004630"/>
    </source>
</evidence>
<evidence type="ECO:0000256" key="4">
    <source>
        <dbReference type="ARBA" id="ARBA00005975"/>
    </source>
</evidence>
<dbReference type="AlphaFoldDB" id="A0A8T0E8J7"/>
<keyword evidence="11" id="KW-1185">Reference proteome</keyword>
<evidence type="ECO:0000256" key="6">
    <source>
        <dbReference type="ARBA" id="ARBA00022833"/>
    </source>
</evidence>
<comment type="similarity">
    <text evidence="4">Belongs to the CDIP1/LITAF family.</text>
</comment>
<evidence type="ECO:0000256" key="5">
    <source>
        <dbReference type="ARBA" id="ARBA00022723"/>
    </source>
</evidence>
<dbReference type="EMBL" id="JABXBU010002230">
    <property type="protein sequence ID" value="KAF8767656.1"/>
    <property type="molecule type" value="Genomic_DNA"/>
</dbReference>
<dbReference type="Proteomes" id="UP000807504">
    <property type="component" value="Unassembled WGS sequence"/>
</dbReference>
<evidence type="ECO:0000256" key="2">
    <source>
        <dbReference type="ARBA" id="ARBA00004481"/>
    </source>
</evidence>
<evidence type="ECO:0000313" key="10">
    <source>
        <dbReference type="EMBL" id="KAF8767656.1"/>
    </source>
</evidence>
<evidence type="ECO:0000256" key="1">
    <source>
        <dbReference type="ARBA" id="ARBA00004414"/>
    </source>
</evidence>
<proteinExistence type="inferred from homology"/>
<evidence type="ECO:0000256" key="8">
    <source>
        <dbReference type="SAM" id="Phobius"/>
    </source>
</evidence>
<feature type="domain" description="LITAF" evidence="9">
    <location>
        <begin position="35"/>
        <end position="117"/>
    </location>
</feature>
<dbReference type="PROSITE" id="PS51837">
    <property type="entry name" value="LITAF"/>
    <property type="match status" value="1"/>
</dbReference>
<evidence type="ECO:0000313" key="11">
    <source>
        <dbReference type="Proteomes" id="UP000807504"/>
    </source>
</evidence>
<dbReference type="Pfam" id="PF10601">
    <property type="entry name" value="zf-LITAF-like"/>
    <property type="match status" value="1"/>
</dbReference>
<evidence type="ECO:0000259" key="9">
    <source>
        <dbReference type="PROSITE" id="PS51837"/>
    </source>
</evidence>
<comment type="caution">
    <text evidence="10">The sequence shown here is derived from an EMBL/GenBank/DDBJ whole genome shotgun (WGS) entry which is preliminary data.</text>
</comment>
<evidence type="ECO:0000256" key="7">
    <source>
        <dbReference type="ARBA" id="ARBA00023136"/>
    </source>
</evidence>
<protein>
    <submittedName>
        <fullName evidence="10">Lipopolysaccharide-induced tumor necrosis like protein</fullName>
    </submittedName>
</protein>
<keyword evidence="8" id="KW-0812">Transmembrane</keyword>